<keyword evidence="3" id="KW-1185">Reference proteome</keyword>
<dbReference type="AlphaFoldDB" id="A0A1H5XST9"/>
<protein>
    <submittedName>
        <fullName evidence="2">Arc-like DNA binding domain-containing protein</fullName>
    </submittedName>
</protein>
<dbReference type="GO" id="GO:0003677">
    <property type="term" value="F:DNA binding"/>
    <property type="evidence" value="ECO:0007669"/>
    <property type="project" value="InterPro"/>
</dbReference>
<sequence>MEMGQVALIAVTAYSDYAARMENQYPSHALAKFQIRLSHKLREQLRIAADENNRSINAEVVKRLEETMHGADFIPATDAATLAEKAKADQTAALRHAIACAIRDTASAGHRTATVKTDSYHPDVLKQIIQQLRELGYDVSSSEATLAVAF</sequence>
<evidence type="ECO:0000313" key="3">
    <source>
        <dbReference type="Proteomes" id="UP000236745"/>
    </source>
</evidence>
<dbReference type="Gene3D" id="1.10.1220.10">
    <property type="entry name" value="Met repressor-like"/>
    <property type="match status" value="1"/>
</dbReference>
<accession>A0A1H5XST9</accession>
<dbReference type="InterPro" id="IPR013321">
    <property type="entry name" value="Arc_rbn_hlx_hlx"/>
</dbReference>
<dbReference type="InterPro" id="IPR010985">
    <property type="entry name" value="Ribbon_hlx_hlx"/>
</dbReference>
<reference evidence="2 3" key="1">
    <citation type="submission" date="2016-10" db="EMBL/GenBank/DDBJ databases">
        <authorList>
            <person name="de Groot N.N."/>
        </authorList>
    </citation>
    <scope>NUCLEOTIDE SEQUENCE [LARGE SCALE GENOMIC DNA]</scope>
    <source>
        <strain evidence="2 3">DSM 22012</strain>
    </source>
</reference>
<feature type="domain" description="Arc-like DNA binding" evidence="1">
    <location>
        <begin position="32"/>
        <end position="68"/>
    </location>
</feature>
<dbReference type="Pfam" id="PF03869">
    <property type="entry name" value="Arc"/>
    <property type="match status" value="1"/>
</dbReference>
<dbReference type="SUPFAM" id="SSF47598">
    <property type="entry name" value="Ribbon-helix-helix"/>
    <property type="match status" value="1"/>
</dbReference>
<dbReference type="Proteomes" id="UP000236745">
    <property type="component" value="Unassembled WGS sequence"/>
</dbReference>
<evidence type="ECO:0000313" key="2">
    <source>
        <dbReference type="EMBL" id="SEG14791.1"/>
    </source>
</evidence>
<proteinExistence type="predicted"/>
<evidence type="ECO:0000259" key="1">
    <source>
        <dbReference type="Pfam" id="PF03869"/>
    </source>
</evidence>
<dbReference type="InterPro" id="IPR005569">
    <property type="entry name" value="Arc_DNA-bd_dom"/>
</dbReference>
<dbReference type="RefSeq" id="WP_104002393.1">
    <property type="nucleotide sequence ID" value="NZ_FNVQ01000001.1"/>
</dbReference>
<dbReference type="EMBL" id="FNVQ01000001">
    <property type="protein sequence ID" value="SEG14791.1"/>
    <property type="molecule type" value="Genomic_DNA"/>
</dbReference>
<gene>
    <name evidence="2" type="ORF">SAMN05444390_1011492</name>
</gene>
<name>A0A1H5XST9_9GAMM</name>
<dbReference type="GO" id="GO:0006355">
    <property type="term" value="P:regulation of DNA-templated transcription"/>
    <property type="evidence" value="ECO:0007669"/>
    <property type="project" value="InterPro"/>
</dbReference>
<organism evidence="2 3">
    <name type="scientific">Marinobacterium lutimaris</name>
    <dbReference type="NCBI Taxonomy" id="568106"/>
    <lineage>
        <taxon>Bacteria</taxon>
        <taxon>Pseudomonadati</taxon>
        <taxon>Pseudomonadota</taxon>
        <taxon>Gammaproteobacteria</taxon>
        <taxon>Oceanospirillales</taxon>
        <taxon>Oceanospirillaceae</taxon>
        <taxon>Marinobacterium</taxon>
    </lineage>
</organism>